<reference evidence="1 2" key="1">
    <citation type="submission" date="2015-06" db="EMBL/GenBank/DDBJ databases">
        <title>Cloning and characterization of the uncialamcin biosynthetic gene cluster.</title>
        <authorList>
            <person name="Yan X."/>
            <person name="Huang T."/>
            <person name="Ge H."/>
            <person name="Shen B."/>
        </authorList>
    </citation>
    <scope>NUCLEOTIDE SEQUENCE [LARGE SCALE GENOMIC DNA]</scope>
    <source>
        <strain evidence="1 2">DCA2648</strain>
    </source>
</reference>
<evidence type="ECO:0000313" key="1">
    <source>
        <dbReference type="EMBL" id="OKH95428.1"/>
    </source>
</evidence>
<dbReference type="EMBL" id="LFBV01000001">
    <property type="protein sequence ID" value="OKH95428.1"/>
    <property type="molecule type" value="Genomic_DNA"/>
</dbReference>
<dbReference type="Proteomes" id="UP000186455">
    <property type="component" value="Unassembled WGS sequence"/>
</dbReference>
<keyword evidence="2" id="KW-1185">Reference proteome</keyword>
<accession>A0A1Q4VC53</accession>
<proteinExistence type="predicted"/>
<name>A0A1Q4VC53_9ACTN</name>
<dbReference type="AlphaFoldDB" id="A0A1Q4VC53"/>
<protein>
    <submittedName>
        <fullName evidence="1">Uncharacterized protein</fullName>
    </submittedName>
</protein>
<organism evidence="1 2">
    <name type="scientific">Streptomyces uncialis</name>
    <dbReference type="NCBI Taxonomy" id="1048205"/>
    <lineage>
        <taxon>Bacteria</taxon>
        <taxon>Bacillati</taxon>
        <taxon>Actinomycetota</taxon>
        <taxon>Actinomycetes</taxon>
        <taxon>Kitasatosporales</taxon>
        <taxon>Streptomycetaceae</taxon>
        <taxon>Streptomyces</taxon>
    </lineage>
</organism>
<sequence length="73" mass="8140">MSSTFNASVIFDNGQVIPEEIGYSFSADATLKEVSQALYEQVGDFGLYDDTVPGETRYIPLHRIYSITIEEAE</sequence>
<dbReference type="RefSeq" id="WP_073782559.1">
    <property type="nucleotide sequence ID" value="NZ_LFBV01000001.1"/>
</dbReference>
<evidence type="ECO:0000313" key="2">
    <source>
        <dbReference type="Proteomes" id="UP000186455"/>
    </source>
</evidence>
<gene>
    <name evidence="1" type="ORF">AB852_00780</name>
</gene>
<comment type="caution">
    <text evidence="1">The sequence shown here is derived from an EMBL/GenBank/DDBJ whole genome shotgun (WGS) entry which is preliminary data.</text>
</comment>
<dbReference type="STRING" id="1048205.AB852_00780"/>